<feature type="chain" id="PRO_5025390525" evidence="1">
    <location>
        <begin position="22"/>
        <end position="346"/>
    </location>
</feature>
<proteinExistence type="predicted"/>
<comment type="caution">
    <text evidence="2">The sequence shown here is derived from an EMBL/GenBank/DDBJ whole genome shotgun (WGS) entry which is preliminary data.</text>
</comment>
<dbReference type="EMBL" id="VIIS01000908">
    <property type="protein sequence ID" value="KAF0303886.1"/>
    <property type="molecule type" value="Genomic_DNA"/>
</dbReference>
<keyword evidence="3" id="KW-1185">Reference proteome</keyword>
<accession>A0A6A4W936</accession>
<sequence>MAARTGLGLLLYLLAVSNSRARISTESVFATDQAVLEGSPATLRARHCLTDDYTTSEGEEAAAVAAALQRCVQRLERGGLEPACDGVPVVSLLYVCLANSLGQLDGPSTPFNWASFERSQLAYTPVVPTNLLLGDEEPRVLLEGCLRSSDARLTPRQSAVHAHSCWQRTVARQCDVYLYLHDLMDDPGRLRLIHLLADQCPTSPSRCLDAFGAVTDRSWAECSGGMYDGDDLETRYAAEVSRVTCLLQDFTDTETGLLDGPRLRQANIDNSTNVLKRSKMDRVIRQNAMLPDGGSFMDKPLTVHFIPNYSTEAFVRQWAAGSSISCSYMEANRLASQFPDGCTVTA</sequence>
<organism evidence="2 3">
    <name type="scientific">Amphibalanus amphitrite</name>
    <name type="common">Striped barnacle</name>
    <name type="synonym">Balanus amphitrite</name>
    <dbReference type="NCBI Taxonomy" id="1232801"/>
    <lineage>
        <taxon>Eukaryota</taxon>
        <taxon>Metazoa</taxon>
        <taxon>Ecdysozoa</taxon>
        <taxon>Arthropoda</taxon>
        <taxon>Crustacea</taxon>
        <taxon>Multicrustacea</taxon>
        <taxon>Cirripedia</taxon>
        <taxon>Thoracica</taxon>
        <taxon>Thoracicalcarea</taxon>
        <taxon>Balanomorpha</taxon>
        <taxon>Balanoidea</taxon>
        <taxon>Balanidae</taxon>
        <taxon>Amphibalaninae</taxon>
        <taxon>Amphibalanus</taxon>
    </lineage>
</organism>
<evidence type="ECO:0000313" key="2">
    <source>
        <dbReference type="EMBL" id="KAF0303886.1"/>
    </source>
</evidence>
<protein>
    <submittedName>
        <fullName evidence="2">Uncharacterized protein</fullName>
    </submittedName>
</protein>
<dbReference type="Proteomes" id="UP000440578">
    <property type="component" value="Unassembled WGS sequence"/>
</dbReference>
<gene>
    <name evidence="2" type="ORF">FJT64_024188</name>
</gene>
<keyword evidence="1" id="KW-0732">Signal</keyword>
<evidence type="ECO:0000256" key="1">
    <source>
        <dbReference type="SAM" id="SignalP"/>
    </source>
</evidence>
<name>A0A6A4W936_AMPAM</name>
<feature type="signal peptide" evidence="1">
    <location>
        <begin position="1"/>
        <end position="21"/>
    </location>
</feature>
<reference evidence="2 3" key="1">
    <citation type="submission" date="2019-07" db="EMBL/GenBank/DDBJ databases">
        <title>Draft genome assembly of a fouling barnacle, Amphibalanus amphitrite (Darwin, 1854): The first reference genome for Thecostraca.</title>
        <authorList>
            <person name="Kim W."/>
        </authorList>
    </citation>
    <scope>NUCLEOTIDE SEQUENCE [LARGE SCALE GENOMIC DNA]</scope>
    <source>
        <strain evidence="2">SNU_AA5</strain>
        <tissue evidence="2">Soma without cirri and trophi</tissue>
    </source>
</reference>
<evidence type="ECO:0000313" key="3">
    <source>
        <dbReference type="Proteomes" id="UP000440578"/>
    </source>
</evidence>
<dbReference type="AlphaFoldDB" id="A0A6A4W936"/>